<protein>
    <submittedName>
        <fullName evidence="2">F-box domain-containing protein</fullName>
    </submittedName>
</protein>
<proteinExistence type="predicted"/>
<keyword evidence="1" id="KW-1185">Reference proteome</keyword>
<reference evidence="2" key="1">
    <citation type="submission" date="2016-11" db="UniProtKB">
        <authorList>
            <consortium name="WormBaseParasite"/>
        </authorList>
    </citation>
    <scope>IDENTIFICATION</scope>
</reference>
<dbReference type="Proteomes" id="UP000095287">
    <property type="component" value="Unplaced"/>
</dbReference>
<name>A0A1I7YIF5_9BILA</name>
<organism evidence="1 2">
    <name type="scientific">Steinernema glaseri</name>
    <dbReference type="NCBI Taxonomy" id="37863"/>
    <lineage>
        <taxon>Eukaryota</taxon>
        <taxon>Metazoa</taxon>
        <taxon>Ecdysozoa</taxon>
        <taxon>Nematoda</taxon>
        <taxon>Chromadorea</taxon>
        <taxon>Rhabditida</taxon>
        <taxon>Tylenchina</taxon>
        <taxon>Panagrolaimomorpha</taxon>
        <taxon>Strongyloidoidea</taxon>
        <taxon>Steinernematidae</taxon>
        <taxon>Steinernema</taxon>
    </lineage>
</organism>
<evidence type="ECO:0000313" key="1">
    <source>
        <dbReference type="Proteomes" id="UP000095287"/>
    </source>
</evidence>
<sequence length="290" mass="33387">MDSVPAAFVDALCCQMEKLELDELRTVNSFWSSMAYTHYTKRRELLVFLDVNKEGTEVRMGVTYTDRHIYLPSTLDAKHDRIKGIYVRHYGMNLSENVSFERFKKKVFPVLRSMAFGCELDFESSKPHSENLTDIIFSGLHDCKQVYMSRIFTENYGGNCPDFIENQISLGRVKALSLRGDRWPDTIQASLESFMKSARFESLDLSGSNLTLDFDTASNFVNRFLTGVGVRNLKGKPSFTLSWLRGLYKKQQDTMNAWNRYNTLAIWRAPNGRGLEANRTFDGEIEFTAY</sequence>
<dbReference type="WBParaSite" id="L893_g16627.t1">
    <property type="protein sequence ID" value="L893_g16627.t1"/>
    <property type="gene ID" value="L893_g16627"/>
</dbReference>
<accession>A0A1I7YIF5</accession>
<dbReference type="AlphaFoldDB" id="A0A1I7YIF5"/>
<evidence type="ECO:0000313" key="2">
    <source>
        <dbReference type="WBParaSite" id="L893_g16627.t1"/>
    </source>
</evidence>